<name>A0A8J7M296_9BACT</name>
<evidence type="ECO:0000313" key="2">
    <source>
        <dbReference type="Proteomes" id="UP000636888"/>
    </source>
</evidence>
<proteinExistence type="predicted"/>
<dbReference type="EMBL" id="JAEMHM010000023">
    <property type="protein sequence ID" value="MBJ6727403.1"/>
    <property type="molecule type" value="Genomic_DNA"/>
</dbReference>
<dbReference type="AlphaFoldDB" id="A0A8J7M296"/>
<gene>
    <name evidence="1" type="ORF">JFN93_22040</name>
</gene>
<reference evidence="1" key="1">
    <citation type="submission" date="2020-12" db="EMBL/GenBank/DDBJ databases">
        <title>Geomonas sp. Red875, isolated from river sediment.</title>
        <authorList>
            <person name="Xu Z."/>
            <person name="Zhang Z."/>
            <person name="Masuda Y."/>
            <person name="Itoh H."/>
            <person name="Senoo K."/>
        </authorList>
    </citation>
    <scope>NUCLEOTIDE SEQUENCE</scope>
    <source>
        <strain evidence="1">Red875</strain>
    </source>
</reference>
<organism evidence="1 2">
    <name type="scientific">Geomesophilobacter sediminis</name>
    <dbReference type="NCBI Taxonomy" id="2798584"/>
    <lineage>
        <taxon>Bacteria</taxon>
        <taxon>Pseudomonadati</taxon>
        <taxon>Thermodesulfobacteriota</taxon>
        <taxon>Desulfuromonadia</taxon>
        <taxon>Geobacterales</taxon>
        <taxon>Geobacteraceae</taxon>
        <taxon>Geomesophilobacter</taxon>
    </lineage>
</organism>
<sequence length="58" mass="6403">MDLAIALSADATGGTHRVDILYTSRLIPSVSVNVQQYLFHFLTVFRAFEFSAVEKKGA</sequence>
<protein>
    <submittedName>
        <fullName evidence="1">Uncharacterized protein</fullName>
    </submittedName>
</protein>
<accession>A0A8J7M296</accession>
<comment type="caution">
    <text evidence="1">The sequence shown here is derived from an EMBL/GenBank/DDBJ whole genome shotgun (WGS) entry which is preliminary data.</text>
</comment>
<evidence type="ECO:0000313" key="1">
    <source>
        <dbReference type="EMBL" id="MBJ6727403.1"/>
    </source>
</evidence>
<dbReference type="Proteomes" id="UP000636888">
    <property type="component" value="Unassembled WGS sequence"/>
</dbReference>
<keyword evidence="2" id="KW-1185">Reference proteome</keyword>
<dbReference type="RefSeq" id="WP_199386468.1">
    <property type="nucleotide sequence ID" value="NZ_JAEMHM010000023.1"/>
</dbReference>